<dbReference type="PANTHER" id="PTHR30572">
    <property type="entry name" value="MEMBRANE COMPONENT OF TRANSPORTER-RELATED"/>
    <property type="match status" value="1"/>
</dbReference>
<evidence type="ECO:0000256" key="5">
    <source>
        <dbReference type="ARBA" id="ARBA00023136"/>
    </source>
</evidence>
<evidence type="ECO:0000313" key="11">
    <source>
        <dbReference type="EMBL" id="SDF81728.1"/>
    </source>
</evidence>
<evidence type="ECO:0000256" key="7">
    <source>
        <dbReference type="SAM" id="MobiDB-lite"/>
    </source>
</evidence>
<protein>
    <submittedName>
        <fullName evidence="11">Duplicated orphan permease</fullName>
    </submittedName>
</protein>
<feature type="transmembrane region" description="Helical" evidence="8">
    <location>
        <begin position="834"/>
        <end position="856"/>
    </location>
</feature>
<keyword evidence="4 8" id="KW-1133">Transmembrane helix</keyword>
<feature type="transmembrane region" description="Helical" evidence="8">
    <location>
        <begin position="868"/>
        <end position="890"/>
    </location>
</feature>
<feature type="domain" description="MacB-like periplasmic core" evidence="10">
    <location>
        <begin position="527"/>
        <end position="708"/>
    </location>
</feature>
<feature type="transmembrane region" description="Helical" evidence="8">
    <location>
        <begin position="785"/>
        <end position="807"/>
    </location>
</feature>
<evidence type="ECO:0000256" key="6">
    <source>
        <dbReference type="ARBA" id="ARBA00038076"/>
    </source>
</evidence>
<evidence type="ECO:0000256" key="3">
    <source>
        <dbReference type="ARBA" id="ARBA00022692"/>
    </source>
</evidence>
<feature type="transmembrane region" description="Helical" evidence="8">
    <location>
        <begin position="469"/>
        <end position="488"/>
    </location>
</feature>
<feature type="region of interest" description="Disordered" evidence="7">
    <location>
        <begin position="31"/>
        <end position="54"/>
    </location>
</feature>
<feature type="domain" description="ABC3 transporter permease C-terminal" evidence="9">
    <location>
        <begin position="785"/>
        <end position="898"/>
    </location>
</feature>
<dbReference type="AlphaFoldDB" id="A0A1G7P613"/>
<evidence type="ECO:0000256" key="8">
    <source>
        <dbReference type="SAM" id="Phobius"/>
    </source>
</evidence>
<dbReference type="GO" id="GO:0005886">
    <property type="term" value="C:plasma membrane"/>
    <property type="evidence" value="ECO:0007669"/>
    <property type="project" value="UniProtKB-SubCell"/>
</dbReference>
<dbReference type="InterPro" id="IPR017800">
    <property type="entry name" value="ADOP"/>
</dbReference>
<keyword evidence="5 8" id="KW-0472">Membrane</keyword>
<dbReference type="InterPro" id="IPR003838">
    <property type="entry name" value="ABC3_permease_C"/>
</dbReference>
<reference evidence="11 12" key="1">
    <citation type="submission" date="2016-10" db="EMBL/GenBank/DDBJ databases">
        <authorList>
            <person name="de Groot N.N."/>
        </authorList>
    </citation>
    <scope>NUCLEOTIDE SEQUENCE [LARGE SCALE GENOMIC DNA]</scope>
    <source>
        <strain evidence="11 12">GAS232</strain>
    </source>
</reference>
<organism evidence="11 12">
    <name type="scientific">Terriglobus roseus</name>
    <dbReference type="NCBI Taxonomy" id="392734"/>
    <lineage>
        <taxon>Bacteria</taxon>
        <taxon>Pseudomonadati</taxon>
        <taxon>Acidobacteriota</taxon>
        <taxon>Terriglobia</taxon>
        <taxon>Terriglobales</taxon>
        <taxon>Acidobacteriaceae</taxon>
        <taxon>Terriglobus</taxon>
    </lineage>
</organism>
<dbReference type="RefSeq" id="WP_083346202.1">
    <property type="nucleotide sequence ID" value="NZ_LT629690.1"/>
</dbReference>
<evidence type="ECO:0000259" key="9">
    <source>
        <dbReference type="Pfam" id="PF02687"/>
    </source>
</evidence>
<dbReference type="EMBL" id="LT629690">
    <property type="protein sequence ID" value="SDF81728.1"/>
    <property type="molecule type" value="Genomic_DNA"/>
</dbReference>
<comment type="similarity">
    <text evidence="6">Belongs to the ABC-4 integral membrane protein family.</text>
</comment>
<comment type="subcellular location">
    <subcellularLocation>
        <location evidence="1">Cell membrane</location>
        <topology evidence="1">Multi-pass membrane protein</topology>
    </subcellularLocation>
</comment>
<dbReference type="Proteomes" id="UP000182427">
    <property type="component" value="Chromosome I"/>
</dbReference>
<sequence>MSVLRRMQMLFRRSRFDSELEEEMRLHMDLREEEQRSAGATPEEARRQSRRDFGNPTVLRERSHAAWGWGWLESLMQDIQYAVRSMMHAKALTLMALLSLSLGIGANVAIFSFLDALVLRSLPVTKPAELVLLGNGDDAGVTDDYGSTTLYSYPFFRELRKSNTVFSDVATVMSFGSEMHGTLDNRDSMQKLTGDTVSGTFFSTLGVEPTMGRFFRDEEDRVEGTFPVVVVSYAFWQSAFQGTPDILNHTLKLADTTFNIIGVAPPGFFGIEVGHAPDFWVPMAMMQSLPAHSKGYNDGFFQSNYVFGRLKPGVTRAQAEAETNLLYQHIVRSFPNADLNAYNLSHLQNAHVQLTNMSTGRSFLRNTFSDPLKILMGVAALVLLITCANIANLLLARATTRTHEFAVRQAFGAQRVRLIRQLLTESLLLSVAGAALGVVLALAADRVLLRMISGGPDANLLPLDISLNVRLLAFTLFATVGTAVLFGLMPALRASRVAVNEGLKESRRSNSNARSPLGKGLVIAQIALSLVLSVASVLFLRTLVNLTRVDTGFPRNGVMLVDMDSSVLGMKGEDPRMISMFQEIEQRVGALPQVKAASFAAFTFAQGSWNGTLTVPGMPFKENIMVKHNVIGNGYFNTMQIPFLAGRTFGPQDNATSHHVVILSESIARDYFPAGVSPIGRHMYYGKGADPKKEVEVIGVVRDVKFGSLNEKQEYIDYYPNPQHPWGYGRLVVRYDGDFATMSTAVQNTIRSVNRSLVIDHVTTLDRVIERTVVNQSLMAQLSTAFGLLAVLLSAIGIYGLMSYLVGQRTGEIGIRMALGASHTGVRWMVMREITMLVVSGVAAGIVLTLLCGQLVRNMLYGIAPSEPVSLIVSIVGLTTIAMAAGYIPARRASRVNPMQALRYE</sequence>
<gene>
    <name evidence="11" type="ORF">SAMN05444167_3397</name>
</gene>
<feature type="transmembrane region" description="Helical" evidence="8">
    <location>
        <begin position="374"/>
        <end position="395"/>
    </location>
</feature>
<feature type="domain" description="ABC3 transporter permease C-terminal" evidence="9">
    <location>
        <begin position="378"/>
        <end position="496"/>
    </location>
</feature>
<feature type="transmembrane region" description="Helical" evidence="8">
    <location>
        <begin position="91"/>
        <end position="114"/>
    </location>
</feature>
<feature type="transmembrane region" description="Helical" evidence="8">
    <location>
        <begin position="427"/>
        <end position="449"/>
    </location>
</feature>
<dbReference type="NCBIfam" id="NF038403">
    <property type="entry name" value="perm_prefix_1"/>
    <property type="match status" value="1"/>
</dbReference>
<dbReference type="Pfam" id="PF12704">
    <property type="entry name" value="MacB_PCD"/>
    <property type="match status" value="2"/>
</dbReference>
<name>A0A1G7P613_9BACT</name>
<evidence type="ECO:0000313" key="12">
    <source>
        <dbReference type="Proteomes" id="UP000182427"/>
    </source>
</evidence>
<feature type="compositionally biased region" description="Basic and acidic residues" evidence="7">
    <location>
        <begin position="43"/>
        <end position="54"/>
    </location>
</feature>
<dbReference type="PANTHER" id="PTHR30572:SF4">
    <property type="entry name" value="ABC TRANSPORTER PERMEASE YTRF"/>
    <property type="match status" value="1"/>
</dbReference>
<evidence type="ECO:0000256" key="4">
    <source>
        <dbReference type="ARBA" id="ARBA00022989"/>
    </source>
</evidence>
<evidence type="ECO:0000256" key="1">
    <source>
        <dbReference type="ARBA" id="ARBA00004651"/>
    </source>
</evidence>
<dbReference type="GO" id="GO:0022857">
    <property type="term" value="F:transmembrane transporter activity"/>
    <property type="evidence" value="ECO:0007669"/>
    <property type="project" value="TreeGrafter"/>
</dbReference>
<proteinExistence type="inferred from homology"/>
<keyword evidence="12" id="KW-1185">Reference proteome</keyword>
<dbReference type="InterPro" id="IPR025857">
    <property type="entry name" value="MacB_PCD"/>
</dbReference>
<dbReference type="InterPro" id="IPR050250">
    <property type="entry name" value="Macrolide_Exporter_MacB"/>
</dbReference>
<dbReference type="NCBIfam" id="TIGR03434">
    <property type="entry name" value="ADOP"/>
    <property type="match status" value="1"/>
</dbReference>
<dbReference type="InterPro" id="IPR047928">
    <property type="entry name" value="Perm_prefix_1"/>
</dbReference>
<feature type="domain" description="MacB-like periplasmic core" evidence="10">
    <location>
        <begin position="93"/>
        <end position="322"/>
    </location>
</feature>
<feature type="transmembrane region" description="Helical" evidence="8">
    <location>
        <begin position="517"/>
        <end position="540"/>
    </location>
</feature>
<accession>A0A1G7P613</accession>
<evidence type="ECO:0000259" key="10">
    <source>
        <dbReference type="Pfam" id="PF12704"/>
    </source>
</evidence>
<evidence type="ECO:0000256" key="2">
    <source>
        <dbReference type="ARBA" id="ARBA00022475"/>
    </source>
</evidence>
<keyword evidence="2" id="KW-1003">Cell membrane</keyword>
<keyword evidence="3 8" id="KW-0812">Transmembrane</keyword>
<dbReference type="Pfam" id="PF02687">
    <property type="entry name" value="FtsX"/>
    <property type="match status" value="2"/>
</dbReference>
<dbReference type="OrthoDB" id="98660at2"/>